<protein>
    <submittedName>
        <fullName evidence="10">Dolichyl-phosphate-mannose--protein mannosyltransferase</fullName>
    </submittedName>
</protein>
<evidence type="ECO:0000256" key="3">
    <source>
        <dbReference type="ARBA" id="ARBA00022676"/>
    </source>
</evidence>
<evidence type="ECO:0000256" key="6">
    <source>
        <dbReference type="ARBA" id="ARBA00022989"/>
    </source>
</evidence>
<feature type="transmembrane region" description="Helical" evidence="8">
    <location>
        <begin position="384"/>
        <end position="403"/>
    </location>
</feature>
<comment type="caution">
    <text evidence="10">The sequence shown here is derived from an EMBL/GenBank/DDBJ whole genome shotgun (WGS) entry which is preliminary data.</text>
</comment>
<sequence length="546" mass="62605">MNPEKPSTIVKQIPPIWLKILVIFLIGLGIFFRFAHLGQKAIWYDEAFTSLAISGHTVSEVRHEVFNERIIPVAALDKYQHLDPDRGINDTVRYLMTSDPQHPPLYYAMVRLWAQLFGDSPARLRSLSAAIGLLIFQSVYWLCLELFESPIVGWVAIAIVAVSPLEIFFAQEARQYGLWMVTILVCSAALLRSIRRETFLNWAIYALTLAVGLYTHLFTALVAMAHGIYVASQQRFRFNKTLANYLLGTTVGLFIFLPWIFVLITHISTAQQQTSHFSFYKLDNPFNLIAIFMTHITRIFFDINFSSYKPWRNELFWETSHTYYSVMAGIFSLVLIILVYFLSKKRLNRVSLFLILLGAVPSLCLLLPDLIAGGIRSTNVRYQMPLYLSIQIALAYVLGVYIFSEKHWKQKVGQCLMVGFLLAGLVSDVSFFKADTWWLQEGSQSLVATAKYINKFENTLLLSSNDFYNIGHMLTLSHLLNSKINLLTAQRDHLPLLPQEASNIFLNDSTIGKNLIARFKEDKTYSFRLIDEPVTELWKVEKIHKK</sequence>
<accession>A0A846HD42</accession>
<keyword evidence="11" id="KW-1185">Reference proteome</keyword>
<evidence type="ECO:0000259" key="9">
    <source>
        <dbReference type="Pfam" id="PF13231"/>
    </source>
</evidence>
<dbReference type="RefSeq" id="WP_039752867.1">
    <property type="nucleotide sequence ID" value="NZ_JTCM02000039.1"/>
</dbReference>
<dbReference type="AlphaFoldDB" id="A0A846HD42"/>
<feature type="transmembrane region" description="Helical" evidence="8">
    <location>
        <begin position="285"/>
        <end position="301"/>
    </location>
</feature>
<reference evidence="10 11" key="1">
    <citation type="journal article" date="2015" name="Genome Announc.">
        <title>Draft Genome Sequence of Cyanobacterium Hassallia byssoidea Strain VB512170, Isolated from Monuments in India.</title>
        <authorList>
            <person name="Singh D."/>
            <person name="Chandrababunaidu M.M."/>
            <person name="Panda A."/>
            <person name="Sen D."/>
            <person name="Bhattacharyya S."/>
            <person name="Adhikary S.P."/>
            <person name="Tripathy S."/>
        </authorList>
    </citation>
    <scope>NUCLEOTIDE SEQUENCE [LARGE SCALE GENOMIC DNA]</scope>
    <source>
        <strain evidence="10 11">VB512170</strain>
    </source>
</reference>
<feature type="transmembrane region" description="Helical" evidence="8">
    <location>
        <begin position="321"/>
        <end position="343"/>
    </location>
</feature>
<feature type="transmembrane region" description="Helical" evidence="8">
    <location>
        <begin position="242"/>
        <end position="264"/>
    </location>
</feature>
<evidence type="ECO:0000256" key="7">
    <source>
        <dbReference type="ARBA" id="ARBA00023136"/>
    </source>
</evidence>
<dbReference type="Proteomes" id="UP000031549">
    <property type="component" value="Unassembled WGS sequence"/>
</dbReference>
<keyword evidence="3 10" id="KW-0328">Glycosyltransferase</keyword>
<proteinExistence type="predicted"/>
<feature type="transmembrane region" description="Helical" evidence="8">
    <location>
        <begin position="16"/>
        <end position="35"/>
    </location>
</feature>
<keyword evidence="2" id="KW-1003">Cell membrane</keyword>
<feature type="transmembrane region" description="Helical" evidence="8">
    <location>
        <begin position="126"/>
        <end position="144"/>
    </location>
</feature>
<organism evidence="10 11">
    <name type="scientific">Hassallia byssoidea VB512170</name>
    <dbReference type="NCBI Taxonomy" id="1304833"/>
    <lineage>
        <taxon>Bacteria</taxon>
        <taxon>Bacillati</taxon>
        <taxon>Cyanobacteriota</taxon>
        <taxon>Cyanophyceae</taxon>
        <taxon>Nostocales</taxon>
        <taxon>Tolypothrichaceae</taxon>
        <taxon>Hassallia</taxon>
    </lineage>
</organism>
<evidence type="ECO:0000256" key="5">
    <source>
        <dbReference type="ARBA" id="ARBA00022692"/>
    </source>
</evidence>
<gene>
    <name evidence="10" type="ORF">PI95_017690</name>
</gene>
<keyword evidence="6 8" id="KW-1133">Transmembrane helix</keyword>
<dbReference type="InterPro" id="IPR050297">
    <property type="entry name" value="LipidA_mod_glycosyltrf_83"/>
</dbReference>
<evidence type="ECO:0000256" key="2">
    <source>
        <dbReference type="ARBA" id="ARBA00022475"/>
    </source>
</evidence>
<keyword evidence="4 10" id="KW-0808">Transferase</keyword>
<dbReference type="InterPro" id="IPR038731">
    <property type="entry name" value="RgtA/B/C-like"/>
</dbReference>
<feature type="transmembrane region" description="Helical" evidence="8">
    <location>
        <begin position="151"/>
        <end position="170"/>
    </location>
</feature>
<evidence type="ECO:0000256" key="4">
    <source>
        <dbReference type="ARBA" id="ARBA00022679"/>
    </source>
</evidence>
<evidence type="ECO:0000313" key="10">
    <source>
        <dbReference type="EMBL" id="NEU74341.1"/>
    </source>
</evidence>
<dbReference type="Pfam" id="PF13231">
    <property type="entry name" value="PMT_2"/>
    <property type="match status" value="1"/>
</dbReference>
<dbReference type="EMBL" id="JTCM02000039">
    <property type="protein sequence ID" value="NEU74341.1"/>
    <property type="molecule type" value="Genomic_DNA"/>
</dbReference>
<keyword evidence="7 8" id="KW-0472">Membrane</keyword>
<feature type="transmembrane region" description="Helical" evidence="8">
    <location>
        <begin position="350"/>
        <end position="372"/>
    </location>
</feature>
<evidence type="ECO:0000256" key="8">
    <source>
        <dbReference type="SAM" id="Phobius"/>
    </source>
</evidence>
<dbReference type="GO" id="GO:0005886">
    <property type="term" value="C:plasma membrane"/>
    <property type="evidence" value="ECO:0007669"/>
    <property type="project" value="UniProtKB-SubCell"/>
</dbReference>
<feature type="transmembrane region" description="Helical" evidence="8">
    <location>
        <begin position="206"/>
        <end position="230"/>
    </location>
</feature>
<feature type="domain" description="Glycosyltransferase RgtA/B/C/D-like" evidence="9">
    <location>
        <begin position="101"/>
        <end position="260"/>
    </location>
</feature>
<keyword evidence="5 8" id="KW-0812">Transmembrane</keyword>
<dbReference type="GO" id="GO:0016763">
    <property type="term" value="F:pentosyltransferase activity"/>
    <property type="evidence" value="ECO:0007669"/>
    <property type="project" value="TreeGrafter"/>
</dbReference>
<evidence type="ECO:0000313" key="11">
    <source>
        <dbReference type="Proteomes" id="UP000031549"/>
    </source>
</evidence>
<dbReference type="PANTHER" id="PTHR33908:SF11">
    <property type="entry name" value="MEMBRANE PROTEIN"/>
    <property type="match status" value="1"/>
</dbReference>
<dbReference type="GO" id="GO:0009103">
    <property type="term" value="P:lipopolysaccharide biosynthetic process"/>
    <property type="evidence" value="ECO:0007669"/>
    <property type="project" value="UniProtKB-ARBA"/>
</dbReference>
<evidence type="ECO:0000256" key="1">
    <source>
        <dbReference type="ARBA" id="ARBA00004651"/>
    </source>
</evidence>
<comment type="subcellular location">
    <subcellularLocation>
        <location evidence="1">Cell membrane</location>
        <topology evidence="1">Multi-pass membrane protein</topology>
    </subcellularLocation>
</comment>
<feature type="transmembrane region" description="Helical" evidence="8">
    <location>
        <begin position="176"/>
        <end position="194"/>
    </location>
</feature>
<dbReference type="PANTHER" id="PTHR33908">
    <property type="entry name" value="MANNOSYLTRANSFERASE YKCB-RELATED"/>
    <property type="match status" value="1"/>
</dbReference>
<name>A0A846HD42_9CYAN</name>